<dbReference type="InterPro" id="IPR044603">
    <property type="entry name" value="SAG101-like"/>
</dbReference>
<evidence type="ECO:0000259" key="7">
    <source>
        <dbReference type="Pfam" id="PF01764"/>
    </source>
</evidence>
<evidence type="ECO:0000256" key="2">
    <source>
        <dbReference type="ARBA" id="ARBA00004496"/>
    </source>
</evidence>
<proteinExistence type="predicted"/>
<reference evidence="10" key="3">
    <citation type="submission" date="2015-04" db="UniProtKB">
        <authorList>
            <consortium name="EnsemblPlants"/>
        </authorList>
    </citation>
    <scope>IDENTIFICATION</scope>
    <source>
        <strain evidence="10">cv. Jemalong A17</strain>
    </source>
</reference>
<evidence type="ECO:0000256" key="5">
    <source>
        <dbReference type="ARBA" id="ARBA00022821"/>
    </source>
</evidence>
<dbReference type="EMBL" id="CM001219">
    <property type="protein sequence ID" value="KEH34494.1"/>
    <property type="molecule type" value="Genomic_DNA"/>
</dbReference>
<keyword evidence="3" id="KW-0963">Cytoplasm</keyword>
<evidence type="ECO:0000256" key="6">
    <source>
        <dbReference type="ARBA" id="ARBA00023242"/>
    </source>
</evidence>
<dbReference type="GO" id="GO:0005634">
    <property type="term" value="C:nucleus"/>
    <property type="evidence" value="ECO:0007669"/>
    <property type="project" value="UniProtKB-SubCell"/>
</dbReference>
<dbReference type="InterPro" id="IPR041266">
    <property type="entry name" value="EDS1_EP"/>
</dbReference>
<evidence type="ECO:0000259" key="8">
    <source>
        <dbReference type="Pfam" id="PF18117"/>
    </source>
</evidence>
<dbReference type="Proteomes" id="UP000002051">
    <property type="component" value="Chromosome 3"/>
</dbReference>
<evidence type="ECO:0000313" key="9">
    <source>
        <dbReference type="EMBL" id="KEH34494.1"/>
    </source>
</evidence>
<dbReference type="SUPFAM" id="SSF53474">
    <property type="entry name" value="alpha/beta-Hydrolases"/>
    <property type="match status" value="1"/>
</dbReference>
<reference evidence="9 11" key="1">
    <citation type="journal article" date="2011" name="Nature">
        <title>The Medicago genome provides insight into the evolution of rhizobial symbioses.</title>
        <authorList>
            <person name="Young N.D."/>
            <person name="Debelle F."/>
            <person name="Oldroyd G.E."/>
            <person name="Geurts R."/>
            <person name="Cannon S.B."/>
            <person name="Udvardi M.K."/>
            <person name="Benedito V.A."/>
            <person name="Mayer K.F."/>
            <person name="Gouzy J."/>
            <person name="Schoof H."/>
            <person name="Van de Peer Y."/>
            <person name="Proost S."/>
            <person name="Cook D.R."/>
            <person name="Meyers B.C."/>
            <person name="Spannagl M."/>
            <person name="Cheung F."/>
            <person name="De Mita S."/>
            <person name="Krishnakumar V."/>
            <person name="Gundlach H."/>
            <person name="Zhou S."/>
            <person name="Mudge J."/>
            <person name="Bharti A.K."/>
            <person name="Murray J.D."/>
            <person name="Naoumkina M.A."/>
            <person name="Rosen B."/>
            <person name="Silverstein K.A."/>
            <person name="Tang H."/>
            <person name="Rombauts S."/>
            <person name="Zhao P.X."/>
            <person name="Zhou P."/>
            <person name="Barbe V."/>
            <person name="Bardou P."/>
            <person name="Bechner M."/>
            <person name="Bellec A."/>
            <person name="Berger A."/>
            <person name="Berges H."/>
            <person name="Bidwell S."/>
            <person name="Bisseling T."/>
            <person name="Choisne N."/>
            <person name="Couloux A."/>
            <person name="Denny R."/>
            <person name="Deshpande S."/>
            <person name="Dai X."/>
            <person name="Doyle J.J."/>
            <person name="Dudez A.M."/>
            <person name="Farmer A.D."/>
            <person name="Fouteau S."/>
            <person name="Franken C."/>
            <person name="Gibelin C."/>
            <person name="Gish J."/>
            <person name="Goldstein S."/>
            <person name="Gonzalez A.J."/>
            <person name="Green P.J."/>
            <person name="Hallab A."/>
            <person name="Hartog M."/>
            <person name="Hua A."/>
            <person name="Humphray S.J."/>
            <person name="Jeong D.H."/>
            <person name="Jing Y."/>
            <person name="Jocker A."/>
            <person name="Kenton S.M."/>
            <person name="Kim D.J."/>
            <person name="Klee K."/>
            <person name="Lai H."/>
            <person name="Lang C."/>
            <person name="Lin S."/>
            <person name="Macmil S.L."/>
            <person name="Magdelenat G."/>
            <person name="Matthews L."/>
            <person name="McCorrison J."/>
            <person name="Monaghan E.L."/>
            <person name="Mun J.H."/>
            <person name="Najar F.Z."/>
            <person name="Nicholson C."/>
            <person name="Noirot C."/>
            <person name="O'Bleness M."/>
            <person name="Paule C.R."/>
            <person name="Poulain J."/>
            <person name="Prion F."/>
            <person name="Qin B."/>
            <person name="Qu C."/>
            <person name="Retzel E.F."/>
            <person name="Riddle C."/>
            <person name="Sallet E."/>
            <person name="Samain S."/>
            <person name="Samson N."/>
            <person name="Sanders I."/>
            <person name="Saurat O."/>
            <person name="Scarpelli C."/>
            <person name="Schiex T."/>
            <person name="Segurens B."/>
            <person name="Severin A.J."/>
            <person name="Sherrier D.J."/>
            <person name="Shi R."/>
            <person name="Sims S."/>
            <person name="Singer S.R."/>
            <person name="Sinharoy S."/>
            <person name="Sterck L."/>
            <person name="Viollet A."/>
            <person name="Wang B.B."/>
            <person name="Wang K."/>
            <person name="Wang M."/>
            <person name="Wang X."/>
            <person name="Warfsmann J."/>
            <person name="Weissenbach J."/>
            <person name="White D.D."/>
            <person name="White J.D."/>
            <person name="Wiley G.B."/>
            <person name="Wincker P."/>
            <person name="Xing Y."/>
            <person name="Yang L."/>
            <person name="Yao Z."/>
            <person name="Ying F."/>
            <person name="Zhai J."/>
            <person name="Zhou L."/>
            <person name="Zuber A."/>
            <person name="Denarie J."/>
            <person name="Dixon R.A."/>
            <person name="May G.D."/>
            <person name="Schwartz D.C."/>
            <person name="Rogers J."/>
            <person name="Quetier F."/>
            <person name="Town C.D."/>
            <person name="Roe B.A."/>
        </authorList>
    </citation>
    <scope>NUCLEOTIDE SEQUENCE [LARGE SCALE GENOMIC DNA]</scope>
    <source>
        <strain evidence="9">A17</strain>
        <strain evidence="10 11">cv. Jemalong A17</strain>
    </source>
</reference>
<dbReference type="HOGENOM" id="CLU_016367_3_0_1"/>
<dbReference type="GO" id="GO:0052689">
    <property type="term" value="F:carboxylic ester hydrolase activity"/>
    <property type="evidence" value="ECO:0007669"/>
    <property type="project" value="InterPro"/>
</dbReference>
<reference evidence="9 11" key="2">
    <citation type="journal article" date="2014" name="BMC Genomics">
        <title>An improved genome release (version Mt4.0) for the model legume Medicago truncatula.</title>
        <authorList>
            <person name="Tang H."/>
            <person name="Krishnakumar V."/>
            <person name="Bidwell S."/>
            <person name="Rosen B."/>
            <person name="Chan A."/>
            <person name="Zhou S."/>
            <person name="Gentzbittel L."/>
            <person name="Childs K.L."/>
            <person name="Yandell M."/>
            <person name="Gundlach H."/>
            <person name="Mayer K.F."/>
            <person name="Schwartz D.C."/>
            <person name="Town C.D."/>
        </authorList>
    </citation>
    <scope>GENOME REANNOTATION</scope>
    <source>
        <strain evidence="9">A17</strain>
        <strain evidence="10 11">cv. Jemalong A17</strain>
    </source>
</reference>
<dbReference type="Pfam" id="PF01764">
    <property type="entry name" value="Lipase_3"/>
    <property type="match status" value="1"/>
</dbReference>
<dbReference type="InterPro" id="IPR002921">
    <property type="entry name" value="Fungal_lipase-type"/>
</dbReference>
<dbReference type="Gene3D" id="3.40.50.1820">
    <property type="entry name" value="alpha/beta hydrolase"/>
    <property type="match status" value="1"/>
</dbReference>
<evidence type="ECO:0000313" key="10">
    <source>
        <dbReference type="EnsemblPlants" id="KEH34494"/>
    </source>
</evidence>
<name>A0A072UXG4_MEDTR</name>
<protein>
    <submittedName>
        <fullName evidence="9">Lipase</fullName>
    </submittedName>
</protein>
<organism evidence="9 11">
    <name type="scientific">Medicago truncatula</name>
    <name type="common">Barrel medic</name>
    <name type="synonym">Medicago tribuloides</name>
    <dbReference type="NCBI Taxonomy" id="3880"/>
    <lineage>
        <taxon>Eukaryota</taxon>
        <taxon>Viridiplantae</taxon>
        <taxon>Streptophyta</taxon>
        <taxon>Embryophyta</taxon>
        <taxon>Tracheophyta</taxon>
        <taxon>Spermatophyta</taxon>
        <taxon>Magnoliopsida</taxon>
        <taxon>eudicotyledons</taxon>
        <taxon>Gunneridae</taxon>
        <taxon>Pentapetalae</taxon>
        <taxon>rosids</taxon>
        <taxon>fabids</taxon>
        <taxon>Fabales</taxon>
        <taxon>Fabaceae</taxon>
        <taxon>Papilionoideae</taxon>
        <taxon>50 kb inversion clade</taxon>
        <taxon>NPAAA clade</taxon>
        <taxon>Hologalegina</taxon>
        <taxon>IRL clade</taxon>
        <taxon>Trifolieae</taxon>
        <taxon>Medicago</taxon>
    </lineage>
</organism>
<dbReference type="EnsemblPlants" id="KEH34494">
    <property type="protein sequence ID" value="KEH34494"/>
    <property type="gene ID" value="MTR_3g467350"/>
</dbReference>
<feature type="domain" description="Fungal lipase-type" evidence="7">
    <location>
        <begin position="106"/>
        <end position="182"/>
    </location>
</feature>
<keyword evidence="11" id="KW-1185">Reference proteome</keyword>
<dbReference type="STRING" id="3880.A0A072UXG4"/>
<dbReference type="AlphaFoldDB" id="A0A072UXG4"/>
<dbReference type="PANTHER" id="PTHR46898">
    <property type="entry name" value="SENESCENCE-ASSOCIATED CARBOXYLESTERASE 101"/>
    <property type="match status" value="1"/>
</dbReference>
<dbReference type="InterPro" id="IPR029058">
    <property type="entry name" value="AB_hydrolase_fold"/>
</dbReference>
<keyword evidence="6" id="KW-0539">Nucleus</keyword>
<feature type="domain" description="EDS1 EP" evidence="8">
    <location>
        <begin position="384"/>
        <end position="464"/>
    </location>
</feature>
<comment type="subcellular location">
    <subcellularLocation>
        <location evidence="2">Cytoplasm</location>
    </subcellularLocation>
    <subcellularLocation>
        <location evidence="1">Nucleus</location>
    </subcellularLocation>
</comment>
<dbReference type="GO" id="GO:0005737">
    <property type="term" value="C:cytoplasm"/>
    <property type="evidence" value="ECO:0007669"/>
    <property type="project" value="UniProtKB-SubCell"/>
</dbReference>
<dbReference type="GO" id="GO:0006952">
    <property type="term" value="P:defense response"/>
    <property type="evidence" value="ECO:0007669"/>
    <property type="project" value="UniProtKB-KW"/>
</dbReference>
<evidence type="ECO:0000256" key="3">
    <source>
        <dbReference type="ARBA" id="ARBA00022490"/>
    </source>
</evidence>
<dbReference type="GO" id="GO:0006629">
    <property type="term" value="P:lipid metabolic process"/>
    <property type="evidence" value="ECO:0007669"/>
    <property type="project" value="InterPro"/>
</dbReference>
<dbReference type="GO" id="GO:0016298">
    <property type="term" value="F:lipase activity"/>
    <property type="evidence" value="ECO:0000318"/>
    <property type="project" value="GO_Central"/>
</dbReference>
<evidence type="ECO:0000313" key="11">
    <source>
        <dbReference type="Proteomes" id="UP000002051"/>
    </source>
</evidence>
<evidence type="ECO:0000256" key="1">
    <source>
        <dbReference type="ARBA" id="ARBA00004123"/>
    </source>
</evidence>
<keyword evidence="4" id="KW-0378">Hydrolase</keyword>
<evidence type="ECO:0000256" key="4">
    <source>
        <dbReference type="ARBA" id="ARBA00022801"/>
    </source>
</evidence>
<keyword evidence="5" id="KW-0611">Plant defense</keyword>
<accession>A0A072UXG4</accession>
<sequence length="482" mass="55189">MTQSKLFSSGIELASFVTSSSILCKSWTSISSNNEDIIWNDGIDVSWKVDEESSSDFTIVAFKATSSNVQADFVSSAELKEGNFLDFEFLCSKRIPIFSLNRTALSLFRDNHQELEKLKIEINSFTNLSTPLIFTGHGLGASIASLFVISLLQNVGSGKNRPLCITFGSPLVGDKRLQQAISCSSIWDSCFILVCHTKTHFQGSSLQIELNPDSILEILMALVSVHDKNEKLESVDYGNTVKTLYLKAECLGFSTQAENMTNKDSLATGIILQLRELGLTPHMQQQQKNIDINNLETKLKKLEEIFIHQKKISFYPSKKLNDVKVHMAQLEWFKMATKNQQIGYYDSYKNMNTPVDHEVVQFHNKLTVYWEKMVEEVQMKPQKEDSCFWAHVEEALLLCRELKIVEEKEETLNKLFEFEVYVYELLKDYEVSPDIFLAKSSYIRWWNEYKEIKGFSYTSALANFMNDDTKIKQYAIGAYDFP</sequence>
<dbReference type="PANTHER" id="PTHR46898:SF3">
    <property type="entry name" value="FUNGAL LIPASE-LIKE DOMAIN-CONTAINING PROTEIN"/>
    <property type="match status" value="1"/>
</dbReference>
<dbReference type="Pfam" id="PF18117">
    <property type="entry name" value="EDS1_EP"/>
    <property type="match status" value="1"/>
</dbReference>
<gene>
    <name evidence="9" type="ordered locus">MTR_3g467350</name>
</gene>